<reference evidence="3 4" key="1">
    <citation type="submission" date="2018-10" db="EMBL/GenBank/DDBJ databases">
        <title>Transmission dynamics of multidrug resistant bacteria on intensive care unit surfaces.</title>
        <authorList>
            <person name="D'Souza A.W."/>
            <person name="Potter R.F."/>
            <person name="Wallace M."/>
            <person name="Shupe A."/>
            <person name="Patel S."/>
            <person name="Sun S."/>
            <person name="Gul D."/>
            <person name="Kwon J.H."/>
            <person name="Andleeb S."/>
            <person name="Burnham C.-A.D."/>
            <person name="Dantas G."/>
        </authorList>
    </citation>
    <scope>NUCLEOTIDE SEQUENCE [LARGE SCALE GENOMIC DNA]</scope>
    <source>
        <strain evidence="3 4">WF_348</strain>
    </source>
</reference>
<accession>A0A3R8SKE9</accession>
<dbReference type="GeneID" id="84650000"/>
<dbReference type="NCBIfam" id="NF006617">
    <property type="entry name" value="PRK09184.1"/>
    <property type="match status" value="1"/>
</dbReference>
<dbReference type="Proteomes" id="UP001173578">
    <property type="component" value="Unassembled WGS sequence"/>
</dbReference>
<evidence type="ECO:0000313" key="4">
    <source>
        <dbReference type="Proteomes" id="UP000267844"/>
    </source>
</evidence>
<dbReference type="EMBL" id="RHPO01000031">
    <property type="protein sequence ID" value="RRT89544.1"/>
    <property type="molecule type" value="Genomic_DNA"/>
</dbReference>
<feature type="domain" description="Carrier" evidence="1">
    <location>
        <begin position="1"/>
        <end position="83"/>
    </location>
</feature>
<evidence type="ECO:0000313" key="2">
    <source>
        <dbReference type="EMBL" id="MDM1551765.1"/>
    </source>
</evidence>
<organism evidence="3 4">
    <name type="scientific">Empedobacter falsenii</name>
    <dbReference type="NCBI Taxonomy" id="343874"/>
    <lineage>
        <taxon>Bacteria</taxon>
        <taxon>Pseudomonadati</taxon>
        <taxon>Bacteroidota</taxon>
        <taxon>Flavobacteriia</taxon>
        <taxon>Flavobacteriales</taxon>
        <taxon>Weeksellaceae</taxon>
        <taxon>Empedobacter</taxon>
    </lineage>
</organism>
<proteinExistence type="predicted"/>
<evidence type="ECO:0000259" key="1">
    <source>
        <dbReference type="PROSITE" id="PS50075"/>
    </source>
</evidence>
<dbReference type="InterPro" id="IPR036736">
    <property type="entry name" value="ACP-like_sf"/>
</dbReference>
<dbReference type="Gene3D" id="1.10.1200.10">
    <property type="entry name" value="ACP-like"/>
    <property type="match status" value="1"/>
</dbReference>
<dbReference type="Proteomes" id="UP000267844">
    <property type="component" value="Unassembled WGS sequence"/>
</dbReference>
<dbReference type="RefSeq" id="WP_019975316.1">
    <property type="nucleotide sequence ID" value="NZ_JACAGH010000010.1"/>
</dbReference>
<dbReference type="EMBL" id="JACALR010000004">
    <property type="protein sequence ID" value="MDM1551765.1"/>
    <property type="molecule type" value="Genomic_DNA"/>
</dbReference>
<comment type="caution">
    <text evidence="3">The sequence shown here is derived from an EMBL/GenBank/DDBJ whole genome shotgun (WGS) entry which is preliminary data.</text>
</comment>
<dbReference type="InterPro" id="IPR009081">
    <property type="entry name" value="PP-bd_ACP"/>
</dbReference>
<reference evidence="2" key="2">
    <citation type="submission" date="2020-06" db="EMBL/GenBank/DDBJ databases">
        <authorList>
            <person name="Dong N."/>
        </authorList>
    </citation>
    <scope>NUCLEOTIDE SEQUENCE</scope>
    <source>
        <strain evidence="2">210</strain>
    </source>
</reference>
<dbReference type="AlphaFoldDB" id="A0A3R8SKE9"/>
<dbReference type="SUPFAM" id="SSF47336">
    <property type="entry name" value="ACP-like"/>
    <property type="match status" value="1"/>
</dbReference>
<evidence type="ECO:0000313" key="3">
    <source>
        <dbReference type="EMBL" id="RRT89544.1"/>
    </source>
</evidence>
<gene>
    <name evidence="3" type="ORF">EGI89_12115</name>
    <name evidence="2" type="ORF">HX095_11130</name>
</gene>
<protein>
    <submittedName>
        <fullName evidence="3">Acyl carrier protein</fullName>
    </submittedName>
</protein>
<name>A0A3R8SKE9_9FLAO</name>
<sequence>MENLINDLKVKIIEILNLEDVSVEDIKNDDPLFGDGLGLDSIDALELIVLLDKEYGIKITDPKEGKTIFQSVEVMADYIEKNRTK</sequence>
<dbReference type="PROSITE" id="PS50075">
    <property type="entry name" value="CARRIER"/>
    <property type="match status" value="1"/>
</dbReference>
<reference evidence="2" key="3">
    <citation type="journal article" date="2022" name="Sci. Total Environ.">
        <title>Prevalence, transmission, and molecular epidemiology of tet(X)-positive bacteria among humans, animals, and environmental niches in China: An epidemiological, and genomic-based study.</title>
        <authorList>
            <person name="Dong N."/>
            <person name="Zeng Y."/>
            <person name="Cai C."/>
            <person name="Sun C."/>
            <person name="Lu J."/>
            <person name="Liu C."/>
            <person name="Zhou H."/>
            <person name="Sun Q."/>
            <person name="Shu L."/>
            <person name="Wang H."/>
            <person name="Wang Y."/>
            <person name="Wang S."/>
            <person name="Wu C."/>
            <person name="Chan E.W."/>
            <person name="Chen G."/>
            <person name="Shen Z."/>
            <person name="Chen S."/>
            <person name="Zhang R."/>
        </authorList>
    </citation>
    <scope>NUCLEOTIDE SEQUENCE</scope>
    <source>
        <strain evidence="2">210</strain>
    </source>
</reference>
<dbReference type="Pfam" id="PF00550">
    <property type="entry name" value="PP-binding"/>
    <property type="match status" value="1"/>
</dbReference>